<name>Q7P1E9_CHRVO</name>
<keyword evidence="2" id="KW-1185">Reference proteome</keyword>
<dbReference type="HOGENOM" id="CLU_3078148_0_0_4"/>
<reference evidence="1 2" key="1">
    <citation type="journal article" date="2003" name="Proc. Natl. Acad. Sci. U.S.A.">
        <title>The complete genome sequence of Chromobacterium violaceum reveals remarkable and exploitable bacterial adaptability.</title>
        <authorList>
            <person name="Vasconcelos A.T.R."/>
            <person name="de Almeida D.F."/>
            <person name="Almeida F.C."/>
            <person name="de Almeida L.G.P."/>
            <person name="de Almeida R."/>
            <person name="Goncalves J.A.A."/>
            <person name="Andrade E.M."/>
            <person name="Antonio R.V."/>
            <person name="Araripe J."/>
            <person name="de Araujo M.F.F."/>
            <person name="Filho S.A."/>
            <person name="Azevedo V."/>
            <person name="Batista A.J."/>
            <person name="Bataus L.A.M."/>
            <person name="Batista J.S."/>
            <person name="Belo A."/>
            <person name="vander Berg C."/>
            <person name="Blamey J."/>
            <person name="Bogo M."/>
            <person name="Bonato S."/>
            <person name="Bordignon J."/>
            <person name="Brito C.A."/>
            <person name="Brocchi M."/>
            <person name="Burity H.A."/>
            <person name="Camargo A.A."/>
            <person name="Cardoso D.D.P."/>
            <person name="Carneiro N.P."/>
            <person name="Carraro D.M."/>
            <person name="Carvalho C.M.B."/>
            <person name="Cascardo J.C.M."/>
            <person name="Cavada B.S."/>
            <person name="Chueire L.M.O."/>
            <person name="Pasa T.B.C."/>
            <person name="Duran N."/>
            <person name="Fagundes N."/>
            <person name="Falcao C.L."/>
            <person name="Fantinatti F."/>
            <person name="Farias I.P."/>
            <person name="Felipe M.S.S."/>
            <person name="Ferrari L.P."/>
            <person name="Ferro J.A."/>
            <person name="Ferro M.I.T."/>
            <person name="Franco G.R."/>
            <person name="Freitas N.S.A."/>
            <person name="Furlan L.R."/>
            <person name="Gazzinelli R.T."/>
            <person name="Gomes E.A."/>
            <person name="Goncalves P.R."/>
            <person name="Grangeiro T.B."/>
            <person name="Grattapaglia D."/>
            <person name="Grisard E.C."/>
            <person name="Guimaraes C.T."/>
            <person name="Hanna E.S."/>
            <person name="Hungria M."/>
            <person name="Jardim S.N."/>
            <person name="Laurino J."/>
            <person name="Leoi L.C.T."/>
            <person name="Fassarella L."/>
            <person name="Lima A."/>
            <person name="Loureiro M.F."/>
            <person name="Lyra M.C.P."/>
            <person name="Macedo M."/>
            <person name="Madeira H.M.F."/>
            <person name="Manfio G.P."/>
            <person name="Maranhao A.Q."/>
            <person name="Martins W.S."/>
            <person name="di Mauro S.M.Z."/>
            <person name="de Medeiros S.R.B."/>
            <person name="Meissner R.D.V."/>
            <person name="Menck C.F.M."/>
            <person name="Moreira M.A.M."/>
            <person name="Nascimento F.F."/>
            <person name="Nicolas M.F."/>
            <person name="Oliveira J.G."/>
            <person name="Oliveira S.C."/>
            <person name="Paixao R.F.C."/>
            <person name="Parente J.A."/>
            <person name="Pedrosa F.O."/>
            <person name="Pena S.J.D."/>
            <person name="Perreira J.O."/>
            <person name="Perreira M."/>
            <person name="Pinto L.S.R.C."/>
            <person name="Pinto L.S."/>
            <person name="Porto J.I.R."/>
            <person name="Potrich D.P."/>
            <person name="Neto C.E.R."/>
            <person name="Reis A.M.M."/>
            <person name="Rigo L.U."/>
            <person name="Rondinelli E."/>
            <person name="dos Santos E.B.P."/>
            <person name="Santos F.R."/>
            <person name="Schneider M.P.C."/>
            <person name="Seuanez H.N."/>
            <person name="Silva A.M.R."/>
            <person name="da Silva A.L.C."/>
            <person name="Silva D.W."/>
            <person name="Silva R."/>
            <person name="Simoes I.C."/>
            <person name="Simon D."/>
            <person name="Soares C.M.A."/>
            <person name="Soares R.B.A."/>
            <person name="Souza E.M."/>
            <person name="Souza K.R.L."/>
            <person name="Souza R.C."/>
            <person name="Steffens M.B.R."/>
            <person name="Steindel M."/>
            <person name="Teixeira S.R."/>
            <person name="Urmenyi T."/>
            <person name="Vettore A."/>
            <person name="Wassem R."/>
            <person name="Zaha A."/>
            <person name="Simpson A.J.G."/>
        </authorList>
    </citation>
    <scope>NUCLEOTIDE SEQUENCE [LARGE SCALE GENOMIC DNA]</scope>
    <source>
        <strain evidence="2">ATCC 12472 / DSM 30191 / JCM 1249 / NBRC 12614 / NCIMB 9131 / NCTC 9757</strain>
    </source>
</reference>
<dbReference type="EMBL" id="AE016825">
    <property type="protein sequence ID" value="AAQ57943.1"/>
    <property type="molecule type" value="Genomic_DNA"/>
</dbReference>
<evidence type="ECO:0000313" key="1">
    <source>
        <dbReference type="EMBL" id="AAQ57943.1"/>
    </source>
</evidence>
<proteinExistence type="predicted"/>
<dbReference type="Proteomes" id="UP000001424">
    <property type="component" value="Chromosome"/>
</dbReference>
<protein>
    <submittedName>
        <fullName evidence="1">Uncharacterized protein</fullName>
    </submittedName>
</protein>
<accession>Q7P1E9</accession>
<dbReference type="KEGG" id="cvi:CV_0264"/>
<dbReference type="STRING" id="243365.CV_0264"/>
<dbReference type="AlphaFoldDB" id="Q7P1E9"/>
<organism evidence="1 2">
    <name type="scientific">Chromobacterium violaceum (strain ATCC 12472 / DSM 30191 / JCM 1249 / CCUG 213 / NBRC 12614 / NCIMB 9131 / NCTC 9757 / MK)</name>
    <dbReference type="NCBI Taxonomy" id="243365"/>
    <lineage>
        <taxon>Bacteria</taxon>
        <taxon>Pseudomonadati</taxon>
        <taxon>Pseudomonadota</taxon>
        <taxon>Betaproteobacteria</taxon>
        <taxon>Neisseriales</taxon>
        <taxon>Chromobacteriaceae</taxon>
        <taxon>Chromobacterium</taxon>
    </lineage>
</organism>
<evidence type="ECO:0000313" key="2">
    <source>
        <dbReference type="Proteomes" id="UP000001424"/>
    </source>
</evidence>
<sequence length="52" mass="6088">MPRMLHRNIRNPNICFPIGMTKSGILLVYFHSRSKYIPNTSKLIIKLRLFAS</sequence>
<gene>
    <name evidence="1" type="ordered locus">CV_0264</name>
</gene>